<accession>A0A9N7NZ50</accession>
<evidence type="ECO:0000313" key="1">
    <source>
        <dbReference type="EMBL" id="CAA0840141.1"/>
    </source>
</evidence>
<gene>
    <name evidence="1" type="ORF">SHERM_06567</name>
</gene>
<evidence type="ECO:0000313" key="2">
    <source>
        <dbReference type="Proteomes" id="UP001153555"/>
    </source>
</evidence>
<sequence>RLGSCGMNGWPGMRQRGTLHAAHYARHFLQLEMHHREWHACARHQHAVHLHHPHPVAMVHSSSAVTSPRVDTSLLLPPRLRTHMGKVTDALTVVAGLLSSSTLSVMVPATVRTRSNRPKGGEAVVMPIRASPFTFSVIPVGISRPFSQTRARRRRGDGLSILNESLDKLRSMIIGGDWSYRNETNLHLLSPTHS</sequence>
<feature type="non-terminal residue" evidence="1">
    <location>
        <position position="1"/>
    </location>
</feature>
<dbReference type="AlphaFoldDB" id="A0A9N7NZ50"/>
<comment type="caution">
    <text evidence="1">The sequence shown here is derived from an EMBL/GenBank/DDBJ whole genome shotgun (WGS) entry which is preliminary data.</text>
</comment>
<reference evidence="1" key="1">
    <citation type="submission" date="2019-12" db="EMBL/GenBank/DDBJ databases">
        <authorList>
            <person name="Scholes J."/>
        </authorList>
    </citation>
    <scope>NUCLEOTIDE SEQUENCE</scope>
</reference>
<name>A0A9N7NZ50_STRHE</name>
<keyword evidence="2" id="KW-1185">Reference proteome</keyword>
<dbReference type="Proteomes" id="UP001153555">
    <property type="component" value="Unassembled WGS sequence"/>
</dbReference>
<organism evidence="1 2">
    <name type="scientific">Striga hermonthica</name>
    <name type="common">Purple witchweed</name>
    <name type="synonym">Buchnera hermonthica</name>
    <dbReference type="NCBI Taxonomy" id="68872"/>
    <lineage>
        <taxon>Eukaryota</taxon>
        <taxon>Viridiplantae</taxon>
        <taxon>Streptophyta</taxon>
        <taxon>Embryophyta</taxon>
        <taxon>Tracheophyta</taxon>
        <taxon>Spermatophyta</taxon>
        <taxon>Magnoliopsida</taxon>
        <taxon>eudicotyledons</taxon>
        <taxon>Gunneridae</taxon>
        <taxon>Pentapetalae</taxon>
        <taxon>asterids</taxon>
        <taxon>lamiids</taxon>
        <taxon>Lamiales</taxon>
        <taxon>Orobanchaceae</taxon>
        <taxon>Buchnereae</taxon>
        <taxon>Striga</taxon>
    </lineage>
</organism>
<protein>
    <submittedName>
        <fullName evidence="1">Uncharacterized protein</fullName>
    </submittedName>
</protein>
<feature type="non-terminal residue" evidence="1">
    <location>
        <position position="194"/>
    </location>
</feature>
<dbReference type="EMBL" id="CACSLK010031729">
    <property type="protein sequence ID" value="CAA0840141.1"/>
    <property type="molecule type" value="Genomic_DNA"/>
</dbReference>
<proteinExistence type="predicted"/>